<name>A0AB39ZFD7_DROSZ</name>
<dbReference type="InterPro" id="IPR040357">
    <property type="entry name" value="Vma22/CCDC115"/>
</dbReference>
<evidence type="ECO:0000313" key="3">
    <source>
        <dbReference type="RefSeq" id="XP_016934314.3"/>
    </source>
</evidence>
<proteinExistence type="predicted"/>
<protein>
    <recommendedName>
        <fullName evidence="1">Vacuolar ATPase assembly protein VMA22</fullName>
    </recommendedName>
</protein>
<reference evidence="3" key="1">
    <citation type="submission" date="2025-08" db="UniProtKB">
        <authorList>
            <consortium name="RefSeq"/>
        </authorList>
    </citation>
    <scope>IDENTIFICATION</scope>
</reference>
<gene>
    <name evidence="3" type="primary">LOC108013140</name>
</gene>
<keyword evidence="2" id="KW-1185">Reference proteome</keyword>
<dbReference type="PANTHER" id="PTHR31996">
    <property type="entry name" value="COILED-COIL DOMAIN-CONTAINING PROTEIN 115"/>
    <property type="match status" value="1"/>
</dbReference>
<evidence type="ECO:0000256" key="1">
    <source>
        <dbReference type="ARBA" id="ARBA00093634"/>
    </source>
</evidence>
<accession>A0AB39ZFD7</accession>
<dbReference type="Proteomes" id="UP001652628">
    <property type="component" value="Chromosome 3"/>
</dbReference>
<dbReference type="GeneID" id="108013140"/>
<dbReference type="PANTHER" id="PTHR31996:SF2">
    <property type="entry name" value="COILED-COIL DOMAIN-CONTAINING PROTEIN 115"/>
    <property type="match status" value="1"/>
</dbReference>
<organism evidence="2 3">
    <name type="scientific">Drosophila suzukii</name>
    <name type="common">Spotted-wing drosophila fruit fly</name>
    <dbReference type="NCBI Taxonomy" id="28584"/>
    <lineage>
        <taxon>Eukaryota</taxon>
        <taxon>Metazoa</taxon>
        <taxon>Ecdysozoa</taxon>
        <taxon>Arthropoda</taxon>
        <taxon>Hexapoda</taxon>
        <taxon>Insecta</taxon>
        <taxon>Pterygota</taxon>
        <taxon>Neoptera</taxon>
        <taxon>Endopterygota</taxon>
        <taxon>Diptera</taxon>
        <taxon>Brachycera</taxon>
        <taxon>Muscomorpha</taxon>
        <taxon>Ephydroidea</taxon>
        <taxon>Drosophilidae</taxon>
        <taxon>Drosophila</taxon>
        <taxon>Sophophora</taxon>
    </lineage>
</organism>
<evidence type="ECO:0000313" key="2">
    <source>
        <dbReference type="Proteomes" id="UP001652628"/>
    </source>
</evidence>
<dbReference type="AlphaFoldDB" id="A0AB39ZFD7"/>
<dbReference type="GO" id="GO:0051082">
    <property type="term" value="F:unfolded protein binding"/>
    <property type="evidence" value="ECO:0007669"/>
    <property type="project" value="TreeGrafter"/>
</dbReference>
<dbReference type="RefSeq" id="XP_016934314.3">
    <property type="nucleotide sequence ID" value="XM_017078825.3"/>
</dbReference>
<sequence>MDPTRESRSSSKDEDFRHLLDALHLHMLHLVEDRQRLQLQVNKESCRARLILARVRMHQGCQRTSAEAQLPRGRPYKALTRVAEESSSWGKVFKLIRLPVNPLLGYFRPLTNIFGALVPNSLRIANRHWDHCLDLAVECANIQRELQSTIISIEKLRCSKDQR</sequence>
<dbReference type="GO" id="GO:0070072">
    <property type="term" value="P:vacuolar proton-transporting V-type ATPase complex assembly"/>
    <property type="evidence" value="ECO:0007669"/>
    <property type="project" value="InterPro"/>
</dbReference>